<evidence type="ECO:0000259" key="2">
    <source>
        <dbReference type="Pfam" id="PF07282"/>
    </source>
</evidence>
<dbReference type="EMBL" id="AP024819">
    <property type="protein sequence ID" value="BCZ19379.1"/>
    <property type="molecule type" value="Genomic_DNA"/>
</dbReference>
<proteinExistence type="predicted"/>
<dbReference type="NCBIfam" id="NF040570">
    <property type="entry name" value="guided_TnpB"/>
    <property type="match status" value="1"/>
</dbReference>
<gene>
    <name evidence="3" type="ORF">NHP190012_10210</name>
</gene>
<reference evidence="3 4" key="1">
    <citation type="submission" date="2021-07" db="EMBL/GenBank/DDBJ databases">
        <title>Novel Helicobacter sp. Isolated from a cat.</title>
        <authorList>
            <person name="Rimbara E."/>
            <person name="Suzuki M."/>
        </authorList>
    </citation>
    <scope>NUCLEOTIDE SEQUENCE [LARGE SCALE GENOMIC DNA]</scope>
    <source>
        <strain evidence="4">NHP19-012</strain>
    </source>
</reference>
<keyword evidence="1" id="KW-0238">DNA-binding</keyword>
<evidence type="ECO:0000256" key="1">
    <source>
        <dbReference type="ARBA" id="ARBA00023125"/>
    </source>
</evidence>
<name>A0ABM7SF01_9HELI</name>
<dbReference type="InterPro" id="IPR010095">
    <property type="entry name" value="Cas12f1-like_TNB"/>
</dbReference>
<sequence length="153" mass="16887">MRHAKTLCLESLKVKNMLKNSKLAKALSDVSISAFNTLLEYKAKYYGRKILRADAFYPSSKTCSSCGNKKADLTLNDRVYKCGVCGVVVDRDFNASVNLVRHLVSGVPTELTPADMTALLSDFAKNGLVTSMVETGIQQKPQSLKFFSIDRIL</sequence>
<dbReference type="Pfam" id="PF07282">
    <property type="entry name" value="Cas12f1-like_TNB"/>
    <property type="match status" value="1"/>
</dbReference>
<accession>A0ABM7SF01</accession>
<evidence type="ECO:0000313" key="4">
    <source>
        <dbReference type="Proteomes" id="UP000826146"/>
    </source>
</evidence>
<organism evidence="3 4">
    <name type="scientific">Helicobacter gastrofelis</name>
    <dbReference type="NCBI Taxonomy" id="2849642"/>
    <lineage>
        <taxon>Bacteria</taxon>
        <taxon>Pseudomonadati</taxon>
        <taxon>Campylobacterota</taxon>
        <taxon>Epsilonproteobacteria</taxon>
        <taxon>Campylobacterales</taxon>
        <taxon>Helicobacteraceae</taxon>
        <taxon>Helicobacter</taxon>
    </lineage>
</organism>
<dbReference type="Proteomes" id="UP000826146">
    <property type="component" value="Chromosome"/>
</dbReference>
<protein>
    <recommendedName>
        <fullName evidence="2">Cas12f1-like TNB domain-containing protein</fullName>
    </recommendedName>
</protein>
<evidence type="ECO:0000313" key="3">
    <source>
        <dbReference type="EMBL" id="BCZ19379.1"/>
    </source>
</evidence>
<feature type="domain" description="Cas12f1-like TNB" evidence="2">
    <location>
        <begin position="34"/>
        <end position="99"/>
    </location>
</feature>
<keyword evidence="4" id="KW-1185">Reference proteome</keyword>